<feature type="region of interest" description="Disordered" evidence="25">
    <location>
        <begin position="755"/>
        <end position="792"/>
    </location>
</feature>
<feature type="repeat" description="NHL" evidence="24">
    <location>
        <begin position="521"/>
        <end position="566"/>
    </location>
</feature>
<feature type="binding site" evidence="21">
    <location>
        <position position="434"/>
    </location>
    <ligand>
        <name>a protein</name>
        <dbReference type="ChEBI" id="CHEBI:16541"/>
    </ligand>
    <ligandPart>
        <name>C-terminal Xaa-(2S)-2-hydroxyglycine residue</name>
        <dbReference type="ChEBI" id="CHEBI:142768"/>
    </ligandPart>
</feature>
<feature type="region of interest" description="Disordered" evidence="25">
    <location>
        <begin position="872"/>
        <end position="914"/>
    </location>
</feature>
<keyword evidence="16" id="KW-0325">Glycoprotein</keyword>
<dbReference type="OrthoDB" id="10018185at2759"/>
<feature type="binding site" evidence="22">
    <location>
        <position position="312"/>
    </location>
    <ligand>
        <name>Cu(2+)</name>
        <dbReference type="ChEBI" id="CHEBI:29036"/>
        <label>1</label>
        <note>catalytic</note>
    </ligand>
</feature>
<dbReference type="InterPro" id="IPR000323">
    <property type="entry name" value="Cu2_ascorb_mOase_N"/>
</dbReference>
<feature type="domain" description="Copper type II ascorbate-dependent monooxygenase C-terminal" evidence="29">
    <location>
        <begin position="199"/>
        <end position="342"/>
    </location>
</feature>
<dbReference type="Gene3D" id="2.120.10.30">
    <property type="entry name" value="TolB, C-terminal domain"/>
    <property type="match status" value="1"/>
</dbReference>
<feature type="disulfide bond" evidence="23">
    <location>
        <begin position="225"/>
        <end position="332"/>
    </location>
</feature>
<dbReference type="Gene3D" id="2.60.120.310">
    <property type="entry name" value="Copper type II, ascorbate-dependent monooxygenase, N-terminal domain"/>
    <property type="match status" value="1"/>
</dbReference>
<feature type="compositionally biased region" description="Acidic residues" evidence="25">
    <location>
        <begin position="883"/>
        <end position="896"/>
    </location>
</feature>
<evidence type="ECO:0000256" key="24">
    <source>
        <dbReference type="PROSITE-ProRule" id="PRU00504"/>
    </source>
</evidence>
<evidence type="ECO:0000256" key="1">
    <source>
        <dbReference type="ARBA" id="ARBA00000686"/>
    </source>
</evidence>
<evidence type="ECO:0000256" key="27">
    <source>
        <dbReference type="SAM" id="SignalP"/>
    </source>
</evidence>
<comment type="catalytic activity">
    <reaction evidence="1">
        <text>a [peptide]-C-terminal (2S)-2-hydroxyglycine = a [peptide]-C-terminal amide + glyoxylate</text>
        <dbReference type="Rhea" id="RHEA:20924"/>
        <dbReference type="Rhea" id="RHEA-COMP:13485"/>
        <dbReference type="Rhea" id="RHEA-COMP:15321"/>
        <dbReference type="ChEBI" id="CHEBI:36655"/>
        <dbReference type="ChEBI" id="CHEBI:137001"/>
        <dbReference type="ChEBI" id="CHEBI:142768"/>
        <dbReference type="EC" id="4.3.2.5"/>
    </reaction>
</comment>
<keyword evidence="22" id="KW-0106">Calcium</keyword>
<dbReference type="AlphaFoldDB" id="A0A9Q1IGP5"/>
<feature type="chain" id="PRO_5040194833" description="Peptidylglycine alpha-amidating monooxygenase" evidence="27">
    <location>
        <begin position="22"/>
        <end position="914"/>
    </location>
</feature>
<feature type="binding site" evidence="22">
    <location>
        <position position="240"/>
    </location>
    <ligand>
        <name>Cu(2+)</name>
        <dbReference type="ChEBI" id="CHEBI:29036"/>
        <label>1</label>
        <note>catalytic</note>
    </ligand>
</feature>
<dbReference type="Pfam" id="PF03712">
    <property type="entry name" value="Cu2_monoox_C"/>
    <property type="match status" value="1"/>
</dbReference>
<comment type="subcellular location">
    <subcellularLocation>
        <location evidence="2">Cytoplasmic vesicle</location>
        <location evidence="2">Secretory vesicle membrane</location>
        <topology evidence="2">Single-pass membrane protein</topology>
    </subcellularLocation>
</comment>
<evidence type="ECO:0000256" key="8">
    <source>
        <dbReference type="ARBA" id="ARBA00022737"/>
    </source>
</evidence>
<keyword evidence="17" id="KW-0456">Lyase</keyword>
<dbReference type="InterPro" id="IPR014784">
    <property type="entry name" value="Cu2_ascorb_mOase-like_C"/>
</dbReference>
<evidence type="ECO:0000256" key="16">
    <source>
        <dbReference type="ARBA" id="ARBA00023180"/>
    </source>
</evidence>
<dbReference type="Pfam" id="PF01436">
    <property type="entry name" value="NHL"/>
    <property type="match status" value="2"/>
</dbReference>
<comment type="cofactor">
    <cofactor evidence="22">
        <name>Cu(2+)</name>
        <dbReference type="ChEBI" id="CHEBI:29036"/>
    </cofactor>
    <text evidence="22">Binds 2 Cu(2+) ions per subunit.</text>
</comment>
<feature type="binding site" evidence="22">
    <location>
        <position position="486"/>
    </location>
    <ligand>
        <name>Zn(2+)</name>
        <dbReference type="ChEBI" id="CHEBI:29105"/>
        <note>catalytic</note>
    </ligand>
</feature>
<keyword evidence="13" id="KW-0503">Monooxygenase</keyword>
<evidence type="ECO:0000256" key="7">
    <source>
        <dbReference type="ARBA" id="ARBA00022729"/>
    </source>
</evidence>
<dbReference type="InterPro" id="IPR008977">
    <property type="entry name" value="PHM/PNGase_F_dom_sf"/>
</dbReference>
<evidence type="ECO:0000256" key="22">
    <source>
        <dbReference type="PIRSR" id="PIRSR600720-2"/>
    </source>
</evidence>
<keyword evidence="7 27" id="KW-0732">Signal</keyword>
<dbReference type="InterPro" id="IPR011042">
    <property type="entry name" value="6-blade_b-propeller_TolB-like"/>
</dbReference>
<evidence type="ECO:0000256" key="12">
    <source>
        <dbReference type="ARBA" id="ARBA00023008"/>
    </source>
</evidence>
<feature type="binding site" evidence="21">
    <location>
        <position position="606"/>
    </location>
    <ligand>
        <name>a protein</name>
        <dbReference type="ChEBI" id="CHEBI:16541"/>
    </ligand>
    <ligandPart>
        <name>C-terminal Xaa-(2S)-2-hydroxyglycine residue</name>
        <dbReference type="ChEBI" id="CHEBI:142768"/>
    </ligandPart>
</feature>
<feature type="repeat" description="NHL" evidence="24">
    <location>
        <begin position="471"/>
        <end position="512"/>
    </location>
</feature>
<accession>A0A9Q1IGP5</accession>
<dbReference type="SUPFAM" id="SSF49742">
    <property type="entry name" value="PHM/PNGase F"/>
    <property type="match status" value="2"/>
</dbReference>
<evidence type="ECO:0000256" key="18">
    <source>
        <dbReference type="ARBA" id="ARBA00023268"/>
    </source>
</evidence>
<feature type="compositionally biased region" description="Low complexity" evidence="25">
    <location>
        <begin position="905"/>
        <end position="914"/>
    </location>
</feature>
<dbReference type="GO" id="GO:0004598">
    <property type="term" value="F:peptidylamidoglycolate lyase activity"/>
    <property type="evidence" value="ECO:0007669"/>
    <property type="project" value="UniProtKB-EC"/>
</dbReference>
<proteinExistence type="inferred from homology"/>
<dbReference type="Pfam" id="PF01082">
    <property type="entry name" value="Cu2_monooxygen"/>
    <property type="match status" value="1"/>
</dbReference>
<name>A0A9Q1IGP5_SYNKA</name>
<feature type="disulfide bond" evidence="23">
    <location>
        <begin position="110"/>
        <end position="129"/>
    </location>
</feature>
<feature type="compositionally biased region" description="Basic and acidic residues" evidence="25">
    <location>
        <begin position="775"/>
        <end position="787"/>
    </location>
</feature>
<dbReference type="GO" id="GO:0005576">
    <property type="term" value="C:extracellular region"/>
    <property type="evidence" value="ECO:0007669"/>
    <property type="project" value="TreeGrafter"/>
</dbReference>
<evidence type="ECO:0000256" key="25">
    <source>
        <dbReference type="SAM" id="MobiDB-lite"/>
    </source>
</evidence>
<feature type="binding site" evidence="22">
    <location>
        <position position="242"/>
    </location>
    <ligand>
        <name>Cu(2+)</name>
        <dbReference type="ChEBI" id="CHEBI:29036"/>
        <label>2</label>
        <note>catalytic</note>
    </ligand>
</feature>
<feature type="repeat" description="NHL" evidence="24">
    <location>
        <begin position="671"/>
        <end position="714"/>
    </location>
</feature>
<keyword evidence="11" id="KW-0560">Oxidoreductase</keyword>
<feature type="binding site" evidence="22">
    <location>
        <position position="104"/>
    </location>
    <ligand>
        <name>Cu(2+)</name>
        <dbReference type="ChEBI" id="CHEBI:29036"/>
        <label>1</label>
        <note>catalytic</note>
    </ligand>
</feature>
<feature type="transmembrane region" description="Helical" evidence="26">
    <location>
        <begin position="799"/>
        <end position="819"/>
    </location>
</feature>
<comment type="similarity">
    <text evidence="3">In the C-terminal section; belongs to the peptidyl-alpha-hydroxyglycine alpha-amidating lyase family.</text>
</comment>
<evidence type="ECO:0000256" key="11">
    <source>
        <dbReference type="ARBA" id="ARBA00023002"/>
    </source>
</evidence>
<evidence type="ECO:0000259" key="29">
    <source>
        <dbReference type="Pfam" id="PF03712"/>
    </source>
</evidence>
<evidence type="ECO:0000256" key="10">
    <source>
        <dbReference type="ARBA" id="ARBA00022989"/>
    </source>
</evidence>
<dbReference type="GO" id="GO:0004504">
    <property type="term" value="F:peptidylglycine monooxygenase activity"/>
    <property type="evidence" value="ECO:0007669"/>
    <property type="project" value="UniProtKB-EC"/>
</dbReference>
<evidence type="ECO:0000259" key="28">
    <source>
        <dbReference type="Pfam" id="PF01082"/>
    </source>
</evidence>
<dbReference type="SUPFAM" id="SSF101898">
    <property type="entry name" value="NHL repeat"/>
    <property type="match status" value="1"/>
</dbReference>
<dbReference type="PANTHER" id="PTHR10680">
    <property type="entry name" value="PEPTIDYL-GLYCINE ALPHA-AMIDATING MONOOXYGENASE"/>
    <property type="match status" value="1"/>
</dbReference>
<keyword evidence="15 23" id="KW-1015">Disulfide bond</keyword>
<evidence type="ECO:0000256" key="14">
    <source>
        <dbReference type="ARBA" id="ARBA00023136"/>
    </source>
</evidence>
<dbReference type="InterPro" id="IPR001258">
    <property type="entry name" value="NHL_repeat"/>
</dbReference>
<evidence type="ECO:0000256" key="23">
    <source>
        <dbReference type="PIRSR" id="PIRSR600720-3"/>
    </source>
</evidence>
<dbReference type="InterPro" id="IPR036939">
    <property type="entry name" value="Cu2_ascorb_mOase_N_sf"/>
</dbReference>
<dbReference type="PRINTS" id="PR00790">
    <property type="entry name" value="PAMONOXGNASE"/>
</dbReference>
<dbReference type="PROSITE" id="PS51125">
    <property type="entry name" value="NHL"/>
    <property type="match status" value="4"/>
</dbReference>
<feature type="binding site" evidence="22">
    <location>
        <position position="689"/>
    </location>
    <ligand>
        <name>Ca(2+)</name>
        <dbReference type="ChEBI" id="CHEBI:29108"/>
        <note>structural</note>
    </ligand>
</feature>
<feature type="disulfide bond" evidence="23">
    <location>
        <begin position="291"/>
        <end position="313"/>
    </location>
</feature>
<keyword evidence="6 22" id="KW-0479">Metal-binding</keyword>
<keyword evidence="12 22" id="KW-0186">Copper</keyword>
<dbReference type="FunFam" id="2.60.120.310:FF:000001">
    <property type="entry name" value="peptidyl-glycine alpha-amidating monooxygenase isoform X1"/>
    <property type="match status" value="1"/>
</dbReference>
<dbReference type="EMBL" id="JAINUF010000017">
    <property type="protein sequence ID" value="KAJ8338896.1"/>
    <property type="molecule type" value="Genomic_DNA"/>
</dbReference>
<evidence type="ECO:0000256" key="3">
    <source>
        <dbReference type="ARBA" id="ARBA00006026"/>
    </source>
</evidence>
<evidence type="ECO:0000256" key="15">
    <source>
        <dbReference type="ARBA" id="ARBA00023157"/>
    </source>
</evidence>
<keyword evidence="31" id="KW-1185">Reference proteome</keyword>
<feature type="disulfide bond" evidence="23">
    <location>
        <begin position="77"/>
        <end position="122"/>
    </location>
</feature>
<evidence type="ECO:0000256" key="4">
    <source>
        <dbReference type="ARBA" id="ARBA00010263"/>
    </source>
</evidence>
<evidence type="ECO:0000256" key="21">
    <source>
        <dbReference type="PIRSR" id="PIRSR600720-1"/>
    </source>
</evidence>
<comment type="catalytic activity">
    <reaction evidence="20">
        <text>a [peptide]-C-terminal glycine + 2 L-ascorbate + O2 = a [peptide]-C-terminal (2S)-2-hydroxyglycine + 2 monodehydro-L-ascorbate radical + H2O</text>
        <dbReference type="Rhea" id="RHEA:21452"/>
        <dbReference type="Rhea" id="RHEA-COMP:13486"/>
        <dbReference type="Rhea" id="RHEA-COMP:15321"/>
        <dbReference type="ChEBI" id="CHEBI:15377"/>
        <dbReference type="ChEBI" id="CHEBI:15379"/>
        <dbReference type="ChEBI" id="CHEBI:38290"/>
        <dbReference type="ChEBI" id="CHEBI:59513"/>
        <dbReference type="ChEBI" id="CHEBI:137000"/>
        <dbReference type="ChEBI" id="CHEBI:142768"/>
        <dbReference type="EC" id="1.14.17.3"/>
    </reaction>
</comment>
<dbReference type="GO" id="GO:0001519">
    <property type="term" value="P:peptide amidation"/>
    <property type="evidence" value="ECO:0007669"/>
    <property type="project" value="UniProtKB-ARBA"/>
</dbReference>
<evidence type="ECO:0000256" key="9">
    <source>
        <dbReference type="ARBA" id="ARBA00022833"/>
    </source>
</evidence>
<keyword evidence="10 26" id="KW-1133">Transmembrane helix</keyword>
<dbReference type="GO" id="GO:0030658">
    <property type="term" value="C:transport vesicle membrane"/>
    <property type="evidence" value="ECO:0007669"/>
    <property type="project" value="UniProtKB-SubCell"/>
</dbReference>
<evidence type="ECO:0000256" key="2">
    <source>
        <dbReference type="ARBA" id="ARBA00004160"/>
    </source>
</evidence>
<evidence type="ECO:0000256" key="13">
    <source>
        <dbReference type="ARBA" id="ARBA00023033"/>
    </source>
</evidence>
<dbReference type="GO" id="GO:0005507">
    <property type="term" value="F:copper ion binding"/>
    <property type="evidence" value="ECO:0007669"/>
    <property type="project" value="InterPro"/>
</dbReference>
<feature type="signal peptide" evidence="27">
    <location>
        <begin position="1"/>
        <end position="21"/>
    </location>
</feature>
<feature type="disulfide bond" evidence="23">
    <location>
        <begin position="535"/>
        <end position="556"/>
    </location>
</feature>
<feature type="binding site" evidence="22">
    <location>
        <position position="590"/>
    </location>
    <ligand>
        <name>Zn(2+)</name>
        <dbReference type="ChEBI" id="CHEBI:29105"/>
        <note>catalytic</note>
    </ligand>
</feature>
<dbReference type="FunFam" id="2.120.10.30:FF:000016">
    <property type="entry name" value="peptidyl-glycine alpha-amidating monooxygenase isoform X1"/>
    <property type="match status" value="1"/>
</dbReference>
<evidence type="ECO:0000313" key="30">
    <source>
        <dbReference type="EMBL" id="KAJ8338896.1"/>
    </source>
</evidence>
<evidence type="ECO:0000256" key="6">
    <source>
        <dbReference type="ARBA" id="ARBA00022723"/>
    </source>
</evidence>
<evidence type="ECO:0000256" key="20">
    <source>
        <dbReference type="ARBA" id="ARBA00048431"/>
    </source>
</evidence>
<feature type="disulfide bond" evidence="23">
    <location>
        <begin position="602"/>
        <end position="613"/>
    </location>
</feature>
<dbReference type="PANTHER" id="PTHR10680:SF14">
    <property type="entry name" value="PEPTIDYL-GLYCINE ALPHA-AMIDATING MONOOXYGENASE"/>
    <property type="match status" value="1"/>
</dbReference>
<feature type="binding site" evidence="22">
    <location>
        <position position="688"/>
    </location>
    <ligand>
        <name>Zn(2+)</name>
        <dbReference type="ChEBI" id="CHEBI:29105"/>
        <note>catalytic</note>
    </ligand>
</feature>
<reference evidence="30" key="1">
    <citation type="journal article" date="2023" name="Science">
        <title>Genome structures resolve the early diversification of teleost fishes.</title>
        <authorList>
            <person name="Parey E."/>
            <person name="Louis A."/>
            <person name="Montfort J."/>
            <person name="Bouchez O."/>
            <person name="Roques C."/>
            <person name="Iampietro C."/>
            <person name="Lluch J."/>
            <person name="Castinel A."/>
            <person name="Donnadieu C."/>
            <person name="Desvignes T."/>
            <person name="Floi Bucao C."/>
            <person name="Jouanno E."/>
            <person name="Wen M."/>
            <person name="Mejri S."/>
            <person name="Dirks R."/>
            <person name="Jansen H."/>
            <person name="Henkel C."/>
            <person name="Chen W.J."/>
            <person name="Zahm M."/>
            <person name="Cabau C."/>
            <person name="Klopp C."/>
            <person name="Thompson A.W."/>
            <person name="Robinson-Rechavi M."/>
            <person name="Braasch I."/>
            <person name="Lecointre G."/>
            <person name="Bobe J."/>
            <person name="Postlethwait J.H."/>
            <person name="Berthelot C."/>
            <person name="Roest Crollius H."/>
            <person name="Guiguen Y."/>
        </authorList>
    </citation>
    <scope>NUCLEOTIDE SEQUENCE</scope>
    <source>
        <strain evidence="30">WJC10195</strain>
    </source>
</reference>
<keyword evidence="18" id="KW-0511">Multifunctional enzyme</keyword>
<protein>
    <recommendedName>
        <fullName evidence="32">Peptidylglycine alpha-amidating monooxygenase</fullName>
    </recommendedName>
</protein>
<keyword evidence="19" id="KW-0968">Cytoplasmic vesicle</keyword>
<comment type="cofactor">
    <cofactor evidence="22">
        <name>Zn(2+)</name>
        <dbReference type="ChEBI" id="CHEBI:29105"/>
    </cofactor>
    <text evidence="22">Binds one Zn(2+) ion per subunit.</text>
</comment>
<dbReference type="Proteomes" id="UP001152622">
    <property type="component" value="Chromosome 17"/>
</dbReference>
<keyword evidence="5 26" id="KW-0812">Transmembrane</keyword>
<evidence type="ECO:0000256" key="26">
    <source>
        <dbReference type="SAM" id="Phobius"/>
    </source>
</evidence>
<evidence type="ECO:0000256" key="5">
    <source>
        <dbReference type="ARBA" id="ARBA00022692"/>
    </source>
</evidence>
<organism evidence="30 31">
    <name type="scientific">Synaphobranchus kaupii</name>
    <name type="common">Kaup's arrowtooth eel</name>
    <dbReference type="NCBI Taxonomy" id="118154"/>
    <lineage>
        <taxon>Eukaryota</taxon>
        <taxon>Metazoa</taxon>
        <taxon>Chordata</taxon>
        <taxon>Craniata</taxon>
        <taxon>Vertebrata</taxon>
        <taxon>Euteleostomi</taxon>
        <taxon>Actinopterygii</taxon>
        <taxon>Neopterygii</taxon>
        <taxon>Teleostei</taxon>
        <taxon>Anguilliformes</taxon>
        <taxon>Synaphobranchidae</taxon>
        <taxon>Synaphobranchus</taxon>
    </lineage>
</organism>
<feature type="binding site" evidence="22">
    <location>
        <position position="103"/>
    </location>
    <ligand>
        <name>Cu(2+)</name>
        <dbReference type="ChEBI" id="CHEBI:29036"/>
        <label>1</label>
        <note>catalytic</note>
    </ligand>
</feature>
<keyword evidence="9 22" id="KW-0862">Zinc</keyword>
<evidence type="ECO:0000256" key="17">
    <source>
        <dbReference type="ARBA" id="ARBA00023239"/>
    </source>
</evidence>
<dbReference type="CDD" id="cd14958">
    <property type="entry name" value="NHL_PAL_like"/>
    <property type="match status" value="1"/>
</dbReference>
<feature type="binding site" evidence="22">
    <location>
        <position position="421"/>
    </location>
    <ligand>
        <name>Ca(2+)</name>
        <dbReference type="ChEBI" id="CHEBI:29108"/>
        <note>structural</note>
    </ligand>
</feature>
<dbReference type="Gene3D" id="2.60.120.230">
    <property type="match status" value="1"/>
</dbReference>
<keyword evidence="14 26" id="KW-0472">Membrane</keyword>
<dbReference type="FunFam" id="2.60.120.230:FF:000002">
    <property type="entry name" value="Peptidyl-glycine alpha-amidating monooxygenase B"/>
    <property type="match status" value="1"/>
</dbReference>
<feature type="binding site" evidence="22">
    <location>
        <position position="170"/>
    </location>
    <ligand>
        <name>Cu(2+)</name>
        <dbReference type="ChEBI" id="CHEBI:29036"/>
        <label>1</label>
        <note>catalytic</note>
    </ligand>
</feature>
<comment type="caution">
    <text evidence="30">The sequence shown here is derived from an EMBL/GenBank/DDBJ whole genome shotgun (WGS) entry which is preliminary data.</text>
</comment>
<comment type="similarity">
    <text evidence="4">In the N-terminal section; belongs to the copper type II ascorbate-dependent monooxygenase family.</text>
</comment>
<gene>
    <name evidence="30" type="ORF">SKAU_G00356820</name>
</gene>
<evidence type="ECO:0008006" key="32">
    <source>
        <dbReference type="Google" id="ProtNLM"/>
    </source>
</evidence>
<evidence type="ECO:0000256" key="19">
    <source>
        <dbReference type="ARBA" id="ARBA00023329"/>
    </source>
</evidence>
<dbReference type="InterPro" id="IPR000720">
    <property type="entry name" value="PHM/PAL"/>
</dbReference>
<feature type="disulfide bond" evidence="23">
    <location>
        <begin position="43"/>
        <end position="184"/>
    </location>
</feature>
<feature type="domain" description="Copper type II ascorbate-dependent monooxygenase N-terminal" evidence="28">
    <location>
        <begin position="61"/>
        <end position="174"/>
    </location>
</feature>
<keyword evidence="8" id="KW-0677">Repeat</keyword>
<feature type="binding site" evidence="21">
    <location>
        <position position="555"/>
    </location>
    <ligand>
        <name>a protein</name>
        <dbReference type="ChEBI" id="CHEBI:16541"/>
    </ligand>
    <ligandPart>
        <name>C-terminal Xaa-(2S)-2-hydroxyglycine residue</name>
        <dbReference type="ChEBI" id="CHEBI:142768"/>
    </ligandPart>
</feature>
<dbReference type="InterPro" id="IPR024548">
    <property type="entry name" value="Cu2_monoox_C"/>
</dbReference>
<sequence>MGVLICSMVVLALICQSRCLGVKNPLHRFKRYQESSYSDPNECSKTRPALILSNPNNYSLDIRMPSVIPAASESYLCVSIPVPTGRDSYIVDFVPHATMDTAHHMLLYGCRKPFSNNGYWDCGGSQGTCEDEAKIIYAWARNAPPTKLPRDVGFKVGGDSRITHLVLQIHYGDISAFRDHHRDCSGFTLRMTSKPQPFIAGMYLMMSVDTVIPPGKKVTNADIACSYQSYPMYTFAFRTHTHGLGQVVSGYRVRDGKWTLIGRQSPQLPQAFYPANNPVEIRYGDKLAARCVFSGEGKTTTTYIGGTSDDEMCNFYIMFYMDSKHAIPYMNCMDPGRSELFKGIPKEANVPIPLSPDMMAMMHSHSHHMGRKVSAMTNPQEDPGLLQPKREEEEVLDQGFHLVEIADWPEVPLRLGQVSGLALDSNDNLVIFHRGDHRWGLHSFNNQYIYQQQSLGPIQQSTILLVDPTKGTVLKASGRNMFYLPHGIATDENDNYWVTDVALHQVFKLGSDGGDKPLVVLGQAFEPGSDTGHFCQPTDVAVDPLTGNVYVSDGYCNARILKFSPDGKYLAHWGAGSSDRRKRVQFRIPHSLAFLPDRREICVADRENGRIQCFMAGSGEFVKEIKKEEFGDEVFAVSYAPVHGGLIYAVNGEPPFSQSSPRGFIVNYTTKEVLDSFSPDTQEFKMPHDIVVTSDGTVFVGDAATDTVTKFISSEKAEHRSVKKGGIEVQEIEETETFVQTQLKPLLKGPVPNAAVQSVPRQGASPDKTPVSTAKQEEGDAKAKPEGGARQTAQGVSPAVVTTLLLIPLVVVISIGVFIRWRKTRMYGDDCEVKLDPGSSGGILGKLRGKAGGGLNLGNFFASHKGYSRKGFDRLSTEGSDLEKDDEEATDSENEEYSAPPPPHLLLFLGPKRA</sequence>
<evidence type="ECO:0000313" key="31">
    <source>
        <dbReference type="Proteomes" id="UP001152622"/>
    </source>
</evidence>
<feature type="repeat" description="NHL" evidence="24">
    <location>
        <begin position="585"/>
        <end position="617"/>
    </location>
</feature>